<evidence type="ECO:0000256" key="1">
    <source>
        <dbReference type="ARBA" id="ARBA00022857"/>
    </source>
</evidence>
<dbReference type="InterPro" id="IPR013149">
    <property type="entry name" value="ADH-like_C"/>
</dbReference>
<protein>
    <submittedName>
        <fullName evidence="4">NAD(P)H quinone oxidoreductase</fullName>
    </submittedName>
</protein>
<dbReference type="RefSeq" id="WP_151754872.1">
    <property type="nucleotide sequence ID" value="NZ_BKZW01000001.1"/>
</dbReference>
<dbReference type="InterPro" id="IPR013154">
    <property type="entry name" value="ADH-like_N"/>
</dbReference>
<keyword evidence="5" id="KW-1185">Reference proteome</keyword>
<dbReference type="GO" id="GO:0016651">
    <property type="term" value="F:oxidoreductase activity, acting on NAD(P)H"/>
    <property type="evidence" value="ECO:0007669"/>
    <property type="project" value="TreeGrafter"/>
</dbReference>
<keyword evidence="1" id="KW-0521">NADP</keyword>
<accession>A0A5J4KCY6</accession>
<organism evidence="4 5">
    <name type="scientific">Dictyobacter vulcani</name>
    <dbReference type="NCBI Taxonomy" id="2607529"/>
    <lineage>
        <taxon>Bacteria</taxon>
        <taxon>Bacillati</taxon>
        <taxon>Chloroflexota</taxon>
        <taxon>Ktedonobacteria</taxon>
        <taxon>Ktedonobacterales</taxon>
        <taxon>Dictyobacteraceae</taxon>
        <taxon>Dictyobacter</taxon>
    </lineage>
</organism>
<reference evidence="4 5" key="1">
    <citation type="submission" date="2019-10" db="EMBL/GenBank/DDBJ databases">
        <title>Dictyobacter vulcani sp. nov., within the class Ktedonobacteria, isolated from soil of volcanic Mt. Zao.</title>
        <authorList>
            <person name="Zheng Y."/>
            <person name="Wang C.M."/>
            <person name="Sakai Y."/>
            <person name="Abe K."/>
            <person name="Yokota A."/>
            <person name="Yabe S."/>
        </authorList>
    </citation>
    <scope>NUCLEOTIDE SEQUENCE [LARGE SCALE GENOMIC DNA]</scope>
    <source>
        <strain evidence="4 5">W12</strain>
    </source>
</reference>
<feature type="domain" description="Enoyl reductase (ER)" evidence="3">
    <location>
        <begin position="10"/>
        <end position="312"/>
    </location>
</feature>
<dbReference type="Proteomes" id="UP000326912">
    <property type="component" value="Unassembled WGS sequence"/>
</dbReference>
<dbReference type="Pfam" id="PF00107">
    <property type="entry name" value="ADH_zinc_N"/>
    <property type="match status" value="1"/>
</dbReference>
<dbReference type="Gene3D" id="3.90.180.10">
    <property type="entry name" value="Medium-chain alcohol dehydrogenases, catalytic domain"/>
    <property type="match status" value="1"/>
</dbReference>
<sequence length="315" mass="33224">MKAIQFSHYGDPDVLQIQEVADPIPAPDEVLIEVKATTVNRLDLFQRNGSRPVEKLPFTPGLEAAGVVLQDSNNFKAGDHVLTTRASQARGGGGYASKLAVPARDLARIPANVSFEQAVAAGLTASTAWGSLFDLGNLQKGERVLIWAGSSGVGSIGIQLAKQAGAWVATTASSEERVDALKQLGADLVINHRQQSVGKVLQETGGANLVIELVSSSLQESLQAAAPGGRIILIGNLGGKEATVDTQAWRLKRVSVLGGGQLHTSVANEEKFLQLIAEKAITPLVARTLPIEQAAEAHRLLDAGELQGKIVLRYV</sequence>
<name>A0A5J4KCY6_9CHLR</name>
<dbReference type="InterPro" id="IPR020843">
    <property type="entry name" value="ER"/>
</dbReference>
<evidence type="ECO:0000256" key="2">
    <source>
        <dbReference type="ARBA" id="ARBA00023002"/>
    </source>
</evidence>
<comment type="caution">
    <text evidence="4">The sequence shown here is derived from an EMBL/GenBank/DDBJ whole genome shotgun (WGS) entry which is preliminary data.</text>
</comment>
<dbReference type="SUPFAM" id="SSF50129">
    <property type="entry name" value="GroES-like"/>
    <property type="match status" value="1"/>
</dbReference>
<dbReference type="GO" id="GO:0070402">
    <property type="term" value="F:NADPH binding"/>
    <property type="evidence" value="ECO:0007669"/>
    <property type="project" value="TreeGrafter"/>
</dbReference>
<evidence type="ECO:0000313" key="5">
    <source>
        <dbReference type="Proteomes" id="UP000326912"/>
    </source>
</evidence>
<keyword evidence="2" id="KW-0560">Oxidoreductase</keyword>
<evidence type="ECO:0000259" key="3">
    <source>
        <dbReference type="SMART" id="SM00829"/>
    </source>
</evidence>
<evidence type="ECO:0000313" key="4">
    <source>
        <dbReference type="EMBL" id="GER86794.1"/>
    </source>
</evidence>
<dbReference type="Pfam" id="PF08240">
    <property type="entry name" value="ADH_N"/>
    <property type="match status" value="1"/>
</dbReference>
<dbReference type="SUPFAM" id="SSF51735">
    <property type="entry name" value="NAD(P)-binding Rossmann-fold domains"/>
    <property type="match status" value="1"/>
</dbReference>
<dbReference type="InterPro" id="IPR011032">
    <property type="entry name" value="GroES-like_sf"/>
</dbReference>
<dbReference type="Gene3D" id="3.40.50.720">
    <property type="entry name" value="NAD(P)-binding Rossmann-like Domain"/>
    <property type="match status" value="1"/>
</dbReference>
<dbReference type="PANTHER" id="PTHR48106:SF18">
    <property type="entry name" value="QUINONE OXIDOREDUCTASE PIG3"/>
    <property type="match status" value="1"/>
</dbReference>
<dbReference type="InterPro" id="IPR036291">
    <property type="entry name" value="NAD(P)-bd_dom_sf"/>
</dbReference>
<gene>
    <name evidence="4" type="primary">qor</name>
    <name evidence="4" type="ORF">KDW_09560</name>
</gene>
<proteinExistence type="predicted"/>
<dbReference type="PANTHER" id="PTHR48106">
    <property type="entry name" value="QUINONE OXIDOREDUCTASE PIG3-RELATED"/>
    <property type="match status" value="1"/>
</dbReference>
<dbReference type="EMBL" id="BKZW01000001">
    <property type="protein sequence ID" value="GER86794.1"/>
    <property type="molecule type" value="Genomic_DNA"/>
</dbReference>
<dbReference type="AlphaFoldDB" id="A0A5J4KCY6"/>
<dbReference type="SMART" id="SM00829">
    <property type="entry name" value="PKS_ER"/>
    <property type="match status" value="1"/>
</dbReference>